<dbReference type="InterPro" id="IPR000792">
    <property type="entry name" value="Tscrpt_reg_LuxR_C"/>
</dbReference>
<dbReference type="KEGG" id="salj:SMD11_2431"/>
<feature type="domain" description="HTH luxR-type" evidence="4">
    <location>
        <begin position="223"/>
        <end position="288"/>
    </location>
</feature>
<dbReference type="SUPFAM" id="SSF52172">
    <property type="entry name" value="CheY-like"/>
    <property type="match status" value="1"/>
</dbReference>
<dbReference type="CDD" id="cd19930">
    <property type="entry name" value="REC_DesR-like"/>
    <property type="match status" value="1"/>
</dbReference>
<evidence type="ECO:0000259" key="4">
    <source>
        <dbReference type="PROSITE" id="PS50043"/>
    </source>
</evidence>
<keyword evidence="1" id="KW-0238">DNA-binding</keyword>
<dbReference type="PRINTS" id="PR00038">
    <property type="entry name" value="HTHLUXR"/>
</dbReference>
<dbReference type="InterPro" id="IPR011006">
    <property type="entry name" value="CheY-like_superfamily"/>
</dbReference>
<dbReference type="PROSITE" id="PS50110">
    <property type="entry name" value="RESPONSE_REGULATORY"/>
    <property type="match status" value="1"/>
</dbReference>
<dbReference type="InterPro" id="IPR016032">
    <property type="entry name" value="Sig_transdc_resp-reg_C-effctor"/>
</dbReference>
<dbReference type="InterPro" id="IPR039420">
    <property type="entry name" value="WalR-like"/>
</dbReference>
<dbReference type="InterPro" id="IPR001789">
    <property type="entry name" value="Sig_transdc_resp-reg_receiver"/>
</dbReference>
<dbReference type="GO" id="GO:0006355">
    <property type="term" value="P:regulation of DNA-templated transcription"/>
    <property type="evidence" value="ECO:0007669"/>
    <property type="project" value="InterPro"/>
</dbReference>
<dbReference type="PANTHER" id="PTHR43214">
    <property type="entry name" value="TWO-COMPONENT RESPONSE REGULATOR"/>
    <property type="match status" value="1"/>
</dbReference>
<evidence type="ECO:0000256" key="1">
    <source>
        <dbReference type="ARBA" id="ARBA00023125"/>
    </source>
</evidence>
<dbReference type="Gene3D" id="3.40.50.2300">
    <property type="match status" value="1"/>
</dbReference>
<dbReference type="GO" id="GO:0000160">
    <property type="term" value="P:phosphorelay signal transduction system"/>
    <property type="evidence" value="ECO:0007669"/>
    <property type="project" value="InterPro"/>
</dbReference>
<dbReference type="PROSITE" id="PS50043">
    <property type="entry name" value="HTH_LUXR_2"/>
    <property type="match status" value="1"/>
</dbReference>
<dbReference type="Proteomes" id="UP000195755">
    <property type="component" value="Chromosome"/>
</dbReference>
<evidence type="ECO:0000256" key="3">
    <source>
        <dbReference type="SAM" id="MobiDB-lite"/>
    </source>
</evidence>
<dbReference type="PANTHER" id="PTHR43214:SF42">
    <property type="entry name" value="TRANSCRIPTIONAL REGULATORY PROTEIN DESR"/>
    <property type="match status" value="1"/>
</dbReference>
<keyword evidence="2" id="KW-0597">Phosphoprotein</keyword>
<name>A0A1Z2L1A8_9ACTN</name>
<gene>
    <name evidence="6" type="primary">desR</name>
    <name evidence="6" type="ORF">SMD11_2431</name>
</gene>
<dbReference type="AlphaFoldDB" id="A0A1Z2L1A8"/>
<reference evidence="6 7" key="1">
    <citation type="submission" date="2017-06" db="EMBL/GenBank/DDBJ databases">
        <title>Streptomyces albireticuli Genome sequencing and assembly.</title>
        <authorList>
            <person name="Wang Y."/>
            <person name="Du B."/>
            <person name="Ding Y."/>
            <person name="Liu H."/>
            <person name="Hou Q."/>
            <person name="Liu K."/>
            <person name="Yao L."/>
            <person name="Wang C."/>
        </authorList>
    </citation>
    <scope>NUCLEOTIDE SEQUENCE [LARGE SCALE GENOMIC DNA]</scope>
    <source>
        <strain evidence="6 7">MDJK11</strain>
    </source>
</reference>
<evidence type="ECO:0000256" key="2">
    <source>
        <dbReference type="PROSITE-ProRule" id="PRU00169"/>
    </source>
</evidence>
<dbReference type="Pfam" id="PF00072">
    <property type="entry name" value="Response_reg"/>
    <property type="match status" value="1"/>
</dbReference>
<feature type="modified residue" description="4-aspartylphosphate" evidence="2">
    <location>
        <position position="143"/>
    </location>
</feature>
<evidence type="ECO:0000313" key="6">
    <source>
        <dbReference type="EMBL" id="ARZ68080.1"/>
    </source>
</evidence>
<dbReference type="SUPFAM" id="SSF46894">
    <property type="entry name" value="C-terminal effector domain of the bipartite response regulators"/>
    <property type="match status" value="1"/>
</dbReference>
<protein>
    <submittedName>
        <fullName evidence="6">MerR family transcriptional regulator</fullName>
    </submittedName>
</protein>
<sequence length="290" mass="30389">MSSGRRGTGVPGGRNRPGTTGPAPPARHHRPALPARPAGSVLPARPAGSVLPVRRLLARCHRPAPPARPAAYAVAVTDQPSSAPTAGRRAINVLLAEDQSMVREALAALLGLEPDIEVVAQVARGDEVLAAARAHDVDVVLLDIEMPGMTGLDAAALVRRELPELKLVILTTFGRPGYMRRAMESGAEAFLVKDAPAAQLADALRRVLRGERVIDPTLAAAALAEGANPLTDRERAVLTASADGSTNAELAAALHLSHGTVRNYLSTAIQKTGARNRAEAVRIARDKGWL</sequence>
<organism evidence="6 7">
    <name type="scientific">Streptomyces albireticuli</name>
    <dbReference type="NCBI Taxonomy" id="1940"/>
    <lineage>
        <taxon>Bacteria</taxon>
        <taxon>Bacillati</taxon>
        <taxon>Actinomycetota</taxon>
        <taxon>Actinomycetes</taxon>
        <taxon>Kitasatosporales</taxon>
        <taxon>Streptomycetaceae</taxon>
        <taxon>Streptomyces</taxon>
    </lineage>
</organism>
<dbReference type="GO" id="GO:0003677">
    <property type="term" value="F:DNA binding"/>
    <property type="evidence" value="ECO:0007669"/>
    <property type="project" value="UniProtKB-KW"/>
</dbReference>
<dbReference type="EMBL" id="CP021744">
    <property type="protein sequence ID" value="ARZ68080.1"/>
    <property type="molecule type" value="Genomic_DNA"/>
</dbReference>
<feature type="region of interest" description="Disordered" evidence="3">
    <location>
        <begin position="1"/>
        <end position="46"/>
    </location>
</feature>
<dbReference type="CDD" id="cd06170">
    <property type="entry name" value="LuxR_C_like"/>
    <property type="match status" value="1"/>
</dbReference>
<evidence type="ECO:0000259" key="5">
    <source>
        <dbReference type="PROSITE" id="PS50110"/>
    </source>
</evidence>
<feature type="compositionally biased region" description="Gly residues" evidence="3">
    <location>
        <begin position="1"/>
        <end position="12"/>
    </location>
</feature>
<dbReference type="Pfam" id="PF00196">
    <property type="entry name" value="GerE"/>
    <property type="match status" value="1"/>
</dbReference>
<evidence type="ECO:0000313" key="7">
    <source>
        <dbReference type="Proteomes" id="UP000195755"/>
    </source>
</evidence>
<dbReference type="SMART" id="SM00421">
    <property type="entry name" value="HTH_LUXR"/>
    <property type="match status" value="1"/>
</dbReference>
<dbReference type="SMART" id="SM00448">
    <property type="entry name" value="REC"/>
    <property type="match status" value="1"/>
</dbReference>
<proteinExistence type="predicted"/>
<feature type="domain" description="Response regulatory" evidence="5">
    <location>
        <begin position="92"/>
        <end position="208"/>
    </location>
</feature>
<accession>A0A1Z2L1A8</accession>